<evidence type="ECO:0000256" key="3">
    <source>
        <dbReference type="ARBA" id="ARBA00047960"/>
    </source>
</evidence>
<organism evidence="6 7">
    <name type="scientific">Leucocoprinus birnbaumii</name>
    <dbReference type="NCBI Taxonomy" id="56174"/>
    <lineage>
        <taxon>Eukaryota</taxon>
        <taxon>Fungi</taxon>
        <taxon>Dikarya</taxon>
        <taxon>Basidiomycota</taxon>
        <taxon>Agaricomycotina</taxon>
        <taxon>Agaricomycetes</taxon>
        <taxon>Agaricomycetidae</taxon>
        <taxon>Agaricales</taxon>
        <taxon>Agaricineae</taxon>
        <taxon>Agaricaceae</taxon>
        <taxon>Leucocoprinus</taxon>
    </lineage>
</organism>
<protein>
    <recommendedName>
        <fullName evidence="1">glutathione transferase</fullName>
        <ecNumber evidence="1">2.5.1.18</ecNumber>
    </recommendedName>
</protein>
<dbReference type="SUPFAM" id="SSF47616">
    <property type="entry name" value="GST C-terminal domain-like"/>
    <property type="match status" value="1"/>
</dbReference>
<evidence type="ECO:0000256" key="1">
    <source>
        <dbReference type="ARBA" id="ARBA00012452"/>
    </source>
</evidence>
<dbReference type="SFLD" id="SFLDG00358">
    <property type="entry name" value="Main_(cytGST)"/>
    <property type="match status" value="1"/>
</dbReference>
<dbReference type="GO" id="GO:0004364">
    <property type="term" value="F:glutathione transferase activity"/>
    <property type="evidence" value="ECO:0007669"/>
    <property type="project" value="UniProtKB-EC"/>
</dbReference>
<feature type="domain" description="GST N-terminal" evidence="4">
    <location>
        <begin position="1"/>
        <end position="83"/>
    </location>
</feature>
<reference evidence="6" key="1">
    <citation type="submission" date="2022-07" db="EMBL/GenBank/DDBJ databases">
        <title>Genome Sequence of Leucocoprinus birnbaumii.</title>
        <authorList>
            <person name="Buettner E."/>
        </authorList>
    </citation>
    <scope>NUCLEOTIDE SEQUENCE</scope>
    <source>
        <strain evidence="6">VT141</strain>
    </source>
</reference>
<dbReference type="AlphaFoldDB" id="A0AAD5VWV9"/>
<dbReference type="Gene3D" id="3.40.30.10">
    <property type="entry name" value="Glutaredoxin"/>
    <property type="match status" value="1"/>
</dbReference>
<dbReference type="FunFam" id="3.40.30.10:FF:000039">
    <property type="entry name" value="Glutathione S-transferase domain"/>
    <property type="match status" value="1"/>
</dbReference>
<dbReference type="PANTHER" id="PTHR43900">
    <property type="entry name" value="GLUTATHIONE S-TRANSFERASE RHO"/>
    <property type="match status" value="1"/>
</dbReference>
<dbReference type="InterPro" id="IPR004045">
    <property type="entry name" value="Glutathione_S-Trfase_N"/>
</dbReference>
<dbReference type="Proteomes" id="UP001213000">
    <property type="component" value="Unassembled WGS sequence"/>
</dbReference>
<dbReference type="Pfam" id="PF00043">
    <property type="entry name" value="GST_C"/>
    <property type="match status" value="1"/>
</dbReference>
<feature type="domain" description="GST C-terminal" evidence="5">
    <location>
        <begin position="89"/>
        <end position="216"/>
    </location>
</feature>
<dbReference type="InterPro" id="IPR036249">
    <property type="entry name" value="Thioredoxin-like_sf"/>
</dbReference>
<accession>A0AAD5VWV9</accession>
<evidence type="ECO:0000313" key="7">
    <source>
        <dbReference type="Proteomes" id="UP001213000"/>
    </source>
</evidence>
<keyword evidence="2" id="KW-0808">Transferase</keyword>
<sequence length="216" mass="24668">MVLKFYGYEHSTASQIVAMVLREKKIPYEYIPIDLGKGEHKQPNYLAIQPFGQVPCIVEDDGFTLYESRAIARYLVENYPGGPELIPSERKKRGLFDQAVSVEGFNFERYVNAVIMEGLLPKFRNQPYNEERIKELGKSIASTLDVYEKTLAKSRYIAGDELTLADIYHLPGGNLLPIMGINLLQDDARPNVVRWWNEISKLESWQKVKDGLPGKD</sequence>
<dbReference type="PROSITE" id="PS50404">
    <property type="entry name" value="GST_NTER"/>
    <property type="match status" value="1"/>
</dbReference>
<evidence type="ECO:0000259" key="5">
    <source>
        <dbReference type="PROSITE" id="PS50405"/>
    </source>
</evidence>
<dbReference type="InterPro" id="IPR004046">
    <property type="entry name" value="GST_C"/>
</dbReference>
<dbReference type="Pfam" id="PF13417">
    <property type="entry name" value="GST_N_3"/>
    <property type="match status" value="1"/>
</dbReference>
<evidence type="ECO:0000313" key="6">
    <source>
        <dbReference type="EMBL" id="KAJ3571648.1"/>
    </source>
</evidence>
<keyword evidence="7" id="KW-1185">Reference proteome</keyword>
<dbReference type="PROSITE" id="PS50405">
    <property type="entry name" value="GST_CTER"/>
    <property type="match status" value="1"/>
</dbReference>
<dbReference type="GO" id="GO:0005737">
    <property type="term" value="C:cytoplasm"/>
    <property type="evidence" value="ECO:0007669"/>
    <property type="project" value="TreeGrafter"/>
</dbReference>
<dbReference type="GO" id="GO:0043295">
    <property type="term" value="F:glutathione binding"/>
    <property type="evidence" value="ECO:0007669"/>
    <property type="project" value="TreeGrafter"/>
</dbReference>
<comment type="caution">
    <text evidence="6">The sequence shown here is derived from an EMBL/GenBank/DDBJ whole genome shotgun (WGS) entry which is preliminary data.</text>
</comment>
<dbReference type="PANTHER" id="PTHR43900:SF3">
    <property type="entry name" value="GLUTATHIONE S-TRANSFERASE RHO"/>
    <property type="match status" value="1"/>
</dbReference>
<dbReference type="CDD" id="cd03053">
    <property type="entry name" value="GST_N_Phi"/>
    <property type="match status" value="1"/>
</dbReference>
<dbReference type="Gene3D" id="1.20.1050.10">
    <property type="match status" value="1"/>
</dbReference>
<dbReference type="EMBL" id="JANIEX010000176">
    <property type="protein sequence ID" value="KAJ3571648.1"/>
    <property type="molecule type" value="Genomic_DNA"/>
</dbReference>
<evidence type="ECO:0000259" key="4">
    <source>
        <dbReference type="PROSITE" id="PS50404"/>
    </source>
</evidence>
<proteinExistence type="predicted"/>
<dbReference type="InterPro" id="IPR010987">
    <property type="entry name" value="Glutathione-S-Trfase_C-like"/>
</dbReference>
<dbReference type="InterPro" id="IPR036282">
    <property type="entry name" value="Glutathione-S-Trfase_C_sf"/>
</dbReference>
<name>A0AAD5VWV9_9AGAR</name>
<dbReference type="SUPFAM" id="SSF52833">
    <property type="entry name" value="Thioredoxin-like"/>
    <property type="match status" value="1"/>
</dbReference>
<evidence type="ECO:0000256" key="2">
    <source>
        <dbReference type="ARBA" id="ARBA00022679"/>
    </source>
</evidence>
<comment type="catalytic activity">
    <reaction evidence="3">
        <text>RX + glutathione = an S-substituted glutathione + a halide anion + H(+)</text>
        <dbReference type="Rhea" id="RHEA:16437"/>
        <dbReference type="ChEBI" id="CHEBI:15378"/>
        <dbReference type="ChEBI" id="CHEBI:16042"/>
        <dbReference type="ChEBI" id="CHEBI:17792"/>
        <dbReference type="ChEBI" id="CHEBI:57925"/>
        <dbReference type="ChEBI" id="CHEBI:90779"/>
        <dbReference type="EC" id="2.5.1.18"/>
    </reaction>
</comment>
<dbReference type="SFLD" id="SFLDS00019">
    <property type="entry name" value="Glutathione_Transferase_(cytos"/>
    <property type="match status" value="1"/>
</dbReference>
<dbReference type="InterPro" id="IPR040079">
    <property type="entry name" value="Glutathione_S-Trfase"/>
</dbReference>
<dbReference type="GO" id="GO:0006749">
    <property type="term" value="P:glutathione metabolic process"/>
    <property type="evidence" value="ECO:0007669"/>
    <property type="project" value="TreeGrafter"/>
</dbReference>
<gene>
    <name evidence="6" type="ORF">NP233_g3615</name>
</gene>
<dbReference type="EC" id="2.5.1.18" evidence="1"/>